<dbReference type="EMBL" id="FNED01000052">
    <property type="protein sequence ID" value="SDK39152.1"/>
    <property type="molecule type" value="Genomic_DNA"/>
</dbReference>
<evidence type="ECO:0000313" key="1">
    <source>
        <dbReference type="EMBL" id="SDK39152.1"/>
    </source>
</evidence>
<evidence type="ECO:0008006" key="3">
    <source>
        <dbReference type="Google" id="ProtNLM"/>
    </source>
</evidence>
<name>A0A1G9BI16_ANEMI</name>
<organism evidence="1 2">
    <name type="scientific">Aneurinibacillus migulanus</name>
    <name type="common">Bacillus migulanus</name>
    <dbReference type="NCBI Taxonomy" id="47500"/>
    <lineage>
        <taxon>Bacteria</taxon>
        <taxon>Bacillati</taxon>
        <taxon>Bacillota</taxon>
        <taxon>Bacilli</taxon>
        <taxon>Bacillales</taxon>
        <taxon>Paenibacillaceae</taxon>
        <taxon>Aneurinibacillus group</taxon>
        <taxon>Aneurinibacillus</taxon>
    </lineage>
</organism>
<dbReference type="Proteomes" id="UP000182836">
    <property type="component" value="Unassembled WGS sequence"/>
</dbReference>
<reference evidence="1 2" key="1">
    <citation type="submission" date="2016-10" db="EMBL/GenBank/DDBJ databases">
        <authorList>
            <person name="de Groot N.N."/>
        </authorList>
    </citation>
    <scope>NUCLEOTIDE SEQUENCE [LARGE SCALE GENOMIC DNA]</scope>
    <source>
        <strain evidence="1 2">DSM 2895</strain>
    </source>
</reference>
<protein>
    <recommendedName>
        <fullName evidence="3">Heat induced stress protein YflT</fullName>
    </recommendedName>
</protein>
<dbReference type="AlphaFoldDB" id="A0A1G9BI16"/>
<gene>
    <name evidence="1" type="ORF">SAMN04487909_15227</name>
</gene>
<sequence length="124" mass="13170">MMAEKNILAYFKSPEEAEQAAQKLSELGVVDLSIDRISRYSGQGTERMMNTLGGELPSLASTVLDADITNRGAGILLAADVSASGMSDGGQDDITGRDILLTVVVEEPKHHQALHIVEQSGGMQ</sequence>
<accession>A0A1G9BI16</accession>
<evidence type="ECO:0000313" key="2">
    <source>
        <dbReference type="Proteomes" id="UP000182836"/>
    </source>
</evidence>
<proteinExistence type="predicted"/>